<keyword evidence="5" id="KW-0805">Transcription regulation</keyword>
<evidence type="ECO:0000256" key="7">
    <source>
        <dbReference type="SAM" id="MobiDB-lite"/>
    </source>
</evidence>
<reference evidence="9 10" key="1">
    <citation type="submission" date="2024-06" db="EMBL/GenBank/DDBJ databases">
        <title>Genomic Encyclopedia of Type Strains, Phase IV (KMG-IV): sequencing the most valuable type-strain genomes for metagenomic binning, comparative biology and taxonomic classification.</title>
        <authorList>
            <person name="Goeker M."/>
        </authorList>
    </citation>
    <scope>NUCLEOTIDE SEQUENCE [LARGE SCALE GENOMIC DNA]</scope>
    <source>
        <strain evidence="9 10">DSM 17253</strain>
    </source>
</reference>
<dbReference type="InterPro" id="IPR031316">
    <property type="entry name" value="FlgM_C"/>
</dbReference>
<evidence type="ECO:0000259" key="8">
    <source>
        <dbReference type="Pfam" id="PF04316"/>
    </source>
</evidence>
<keyword evidence="10" id="KW-1185">Reference proteome</keyword>
<organism evidence="9 10">
    <name type="scientific">Paenibacillus favisporus</name>
    <dbReference type="NCBI Taxonomy" id="221028"/>
    <lineage>
        <taxon>Bacteria</taxon>
        <taxon>Bacillati</taxon>
        <taxon>Bacillota</taxon>
        <taxon>Bacilli</taxon>
        <taxon>Bacillales</taxon>
        <taxon>Paenibacillaceae</taxon>
        <taxon>Paenibacillus</taxon>
    </lineage>
</organism>
<evidence type="ECO:0000256" key="2">
    <source>
        <dbReference type="ARBA" id="ARBA00017823"/>
    </source>
</evidence>
<dbReference type="SUPFAM" id="SSF101498">
    <property type="entry name" value="Anti-sigma factor FlgM"/>
    <property type="match status" value="1"/>
</dbReference>
<dbReference type="RefSeq" id="WP_354500302.1">
    <property type="nucleotide sequence ID" value="NZ_JBEPLV010000005.1"/>
</dbReference>
<comment type="caution">
    <text evidence="9">The sequence shown here is derived from an EMBL/GenBank/DDBJ whole genome shotgun (WGS) entry which is preliminary data.</text>
</comment>
<keyword evidence="9" id="KW-0966">Cell projection</keyword>
<evidence type="ECO:0000313" key="9">
    <source>
        <dbReference type="EMBL" id="MET3548116.1"/>
    </source>
</evidence>
<evidence type="ECO:0000256" key="5">
    <source>
        <dbReference type="ARBA" id="ARBA00023015"/>
    </source>
</evidence>
<sequence>MKINDTGRIGGVNPYQRNMETQRQEAQKPARKKDQVSISSEAIEMLEAQSRANDPERAKKLEDLKQRIASGTYQVDAGKLADKLMPYAKSSFLDK</sequence>
<dbReference type="InterPro" id="IPR007412">
    <property type="entry name" value="FlgM"/>
</dbReference>
<comment type="similarity">
    <text evidence="1">Belongs to the FlgM family.</text>
</comment>
<accession>A0ABV2F8L1</accession>
<keyword evidence="4" id="KW-1005">Bacterial flagellum biogenesis</keyword>
<name>A0ABV2F8L1_9BACL</name>
<feature type="compositionally biased region" description="Basic and acidic residues" evidence="7">
    <location>
        <begin position="20"/>
        <end position="35"/>
    </location>
</feature>
<keyword evidence="3" id="KW-0678">Repressor</keyword>
<dbReference type="NCBIfam" id="TIGR03824">
    <property type="entry name" value="FlgM_jcvi"/>
    <property type="match status" value="1"/>
</dbReference>
<feature type="region of interest" description="Disordered" evidence="7">
    <location>
        <begin position="1"/>
        <end position="37"/>
    </location>
</feature>
<dbReference type="InterPro" id="IPR035890">
    <property type="entry name" value="Anti-sigma-28_factor_FlgM_sf"/>
</dbReference>
<keyword evidence="9" id="KW-0969">Cilium</keyword>
<dbReference type="Pfam" id="PF04316">
    <property type="entry name" value="FlgM"/>
    <property type="match status" value="1"/>
</dbReference>
<proteinExistence type="inferred from homology"/>
<feature type="domain" description="Anti-sigma-28 factor FlgM C-terminal" evidence="8">
    <location>
        <begin position="34"/>
        <end position="85"/>
    </location>
</feature>
<dbReference type="EMBL" id="JBEPLV010000005">
    <property type="protein sequence ID" value="MET3548116.1"/>
    <property type="molecule type" value="Genomic_DNA"/>
</dbReference>
<evidence type="ECO:0000313" key="10">
    <source>
        <dbReference type="Proteomes" id="UP001549098"/>
    </source>
</evidence>
<protein>
    <recommendedName>
        <fullName evidence="2">Negative regulator of flagellin synthesis</fullName>
    </recommendedName>
</protein>
<evidence type="ECO:0000256" key="4">
    <source>
        <dbReference type="ARBA" id="ARBA00022795"/>
    </source>
</evidence>
<evidence type="ECO:0000256" key="3">
    <source>
        <dbReference type="ARBA" id="ARBA00022491"/>
    </source>
</evidence>
<keyword evidence="9" id="KW-0282">Flagellum</keyword>
<evidence type="ECO:0000256" key="6">
    <source>
        <dbReference type="ARBA" id="ARBA00023163"/>
    </source>
</evidence>
<evidence type="ECO:0000256" key="1">
    <source>
        <dbReference type="ARBA" id="ARBA00005322"/>
    </source>
</evidence>
<keyword evidence="6" id="KW-0804">Transcription</keyword>
<gene>
    <name evidence="9" type="ORF">ABID47_004744</name>
</gene>
<dbReference type="Proteomes" id="UP001549098">
    <property type="component" value="Unassembled WGS sequence"/>
</dbReference>